<accession>A0A7S2NSU1</accession>
<evidence type="ECO:0000259" key="2">
    <source>
        <dbReference type="PROSITE" id="PS50053"/>
    </source>
</evidence>
<sequence length="280" mass="31200">MADVADDEDEYTAYIRRTLSMEHPAPRQKLRLGFWATSRLAWAAALGFGLPFPTACTSWTLDVPKADYLSALKLICGELHRKQYMGFSPCRLCDNKFNGGDEFHGVINGVEVTIPSGYFHYVAEHNVHPLRSELQLVMSLSASISAGTHTKSLLPEQLKVMREKLAAYIKQRQELRQWTFDTFDSDTVEALKTRVGTKHGLDIEQFWLYDGGRKLEDSESVPSNKNPSAGPVSLGLVSRVAKNRLIIIVKADPASGQMQSSSQAQGVGEEQGEREEQEII</sequence>
<name>A0A7S2NSU1_9EUKA</name>
<feature type="region of interest" description="Disordered" evidence="1">
    <location>
        <begin position="254"/>
        <end position="280"/>
    </location>
</feature>
<feature type="compositionally biased region" description="Low complexity" evidence="1">
    <location>
        <begin position="254"/>
        <end position="268"/>
    </location>
</feature>
<proteinExistence type="predicted"/>
<feature type="domain" description="Ubiquitin-like" evidence="2">
    <location>
        <begin position="165"/>
        <end position="221"/>
    </location>
</feature>
<protein>
    <recommendedName>
        <fullName evidence="2">Ubiquitin-like domain-containing protein</fullName>
    </recommendedName>
</protein>
<evidence type="ECO:0000313" key="3">
    <source>
        <dbReference type="EMBL" id="CAD9556263.1"/>
    </source>
</evidence>
<organism evidence="3">
    <name type="scientific">Haptolina brevifila</name>
    <dbReference type="NCBI Taxonomy" id="156173"/>
    <lineage>
        <taxon>Eukaryota</taxon>
        <taxon>Haptista</taxon>
        <taxon>Haptophyta</taxon>
        <taxon>Prymnesiophyceae</taxon>
        <taxon>Prymnesiales</taxon>
        <taxon>Prymnesiaceae</taxon>
        <taxon>Haptolina</taxon>
    </lineage>
</organism>
<dbReference type="AlphaFoldDB" id="A0A7S2NSU1"/>
<gene>
    <name evidence="3" type="ORF">CBRE1094_LOCUS47373</name>
</gene>
<dbReference type="SUPFAM" id="SSF54236">
    <property type="entry name" value="Ubiquitin-like"/>
    <property type="match status" value="1"/>
</dbReference>
<feature type="compositionally biased region" description="Acidic residues" evidence="1">
    <location>
        <begin position="270"/>
        <end position="280"/>
    </location>
</feature>
<dbReference type="InterPro" id="IPR000626">
    <property type="entry name" value="Ubiquitin-like_dom"/>
</dbReference>
<dbReference type="PROSITE" id="PS50053">
    <property type="entry name" value="UBIQUITIN_2"/>
    <property type="match status" value="1"/>
</dbReference>
<evidence type="ECO:0000256" key="1">
    <source>
        <dbReference type="SAM" id="MobiDB-lite"/>
    </source>
</evidence>
<dbReference type="EMBL" id="HBGU01086756">
    <property type="protein sequence ID" value="CAD9556263.1"/>
    <property type="molecule type" value="Transcribed_RNA"/>
</dbReference>
<dbReference type="InterPro" id="IPR029071">
    <property type="entry name" value="Ubiquitin-like_domsf"/>
</dbReference>
<reference evidence="3" key="1">
    <citation type="submission" date="2021-01" db="EMBL/GenBank/DDBJ databases">
        <authorList>
            <person name="Corre E."/>
            <person name="Pelletier E."/>
            <person name="Niang G."/>
            <person name="Scheremetjew M."/>
            <person name="Finn R."/>
            <person name="Kale V."/>
            <person name="Holt S."/>
            <person name="Cochrane G."/>
            <person name="Meng A."/>
            <person name="Brown T."/>
            <person name="Cohen L."/>
        </authorList>
    </citation>
    <scope>NUCLEOTIDE SEQUENCE</scope>
    <source>
        <strain evidence="3">UTEX LB 985</strain>
    </source>
</reference>